<keyword evidence="1" id="KW-0472">Membrane</keyword>
<dbReference type="AlphaFoldDB" id="A0A1E3KWV6"/>
<evidence type="ECO:0000313" key="2">
    <source>
        <dbReference type="EMBL" id="ODP26022.1"/>
    </source>
</evidence>
<keyword evidence="1" id="KW-1133">Transmembrane helix</keyword>
<reference evidence="2 3" key="1">
    <citation type="submission" date="2016-08" db="EMBL/GenBank/DDBJ databases">
        <title>Genome sequencing of Paenibacillus sp. TI45-13ar, isolated from Korean traditional nuruk.</title>
        <authorList>
            <person name="Kim S.-J."/>
        </authorList>
    </citation>
    <scope>NUCLEOTIDE SEQUENCE [LARGE SCALE GENOMIC DNA]</scope>
    <source>
        <strain evidence="2 3">TI45-13ar</strain>
    </source>
</reference>
<dbReference type="EMBL" id="MDER01000101">
    <property type="protein sequence ID" value="ODP26022.1"/>
    <property type="molecule type" value="Genomic_DNA"/>
</dbReference>
<evidence type="ECO:0000313" key="3">
    <source>
        <dbReference type="Proteomes" id="UP000094578"/>
    </source>
</evidence>
<keyword evidence="1" id="KW-0812">Transmembrane</keyword>
<organism evidence="2 3">
    <name type="scientific">Paenibacillus nuruki</name>
    <dbReference type="NCBI Taxonomy" id="1886670"/>
    <lineage>
        <taxon>Bacteria</taxon>
        <taxon>Bacillati</taxon>
        <taxon>Bacillota</taxon>
        <taxon>Bacilli</taxon>
        <taxon>Bacillales</taxon>
        <taxon>Paenibacillaceae</taxon>
        <taxon>Paenibacillus</taxon>
    </lineage>
</organism>
<accession>A0A1E3KWV6</accession>
<evidence type="ECO:0000256" key="1">
    <source>
        <dbReference type="SAM" id="Phobius"/>
    </source>
</evidence>
<name>A0A1E3KWV6_9BACL</name>
<dbReference type="RefSeq" id="WP_069329929.1">
    <property type="nucleotide sequence ID" value="NZ_MDER01000101.1"/>
</dbReference>
<feature type="transmembrane region" description="Helical" evidence="1">
    <location>
        <begin position="65"/>
        <end position="85"/>
    </location>
</feature>
<proteinExistence type="predicted"/>
<dbReference type="Proteomes" id="UP000094578">
    <property type="component" value="Unassembled WGS sequence"/>
</dbReference>
<protein>
    <submittedName>
        <fullName evidence="2">Uncharacterized protein</fullName>
    </submittedName>
</protein>
<sequence>MKTIGEEHLGEYKSLWTGNVLDNDLKKDIMSKELRKNHMRSRRILQKIVNIKYYATIFKMTVESFGALFALIFMVGAAGLFFYIMTK</sequence>
<keyword evidence="3" id="KW-1185">Reference proteome</keyword>
<comment type="caution">
    <text evidence="2">The sequence shown here is derived from an EMBL/GenBank/DDBJ whole genome shotgun (WGS) entry which is preliminary data.</text>
</comment>
<gene>
    <name evidence="2" type="ORF">PTI45_04631</name>
</gene>